<organism evidence="1 2">
    <name type="scientific">Trifolium medium</name>
    <dbReference type="NCBI Taxonomy" id="97028"/>
    <lineage>
        <taxon>Eukaryota</taxon>
        <taxon>Viridiplantae</taxon>
        <taxon>Streptophyta</taxon>
        <taxon>Embryophyta</taxon>
        <taxon>Tracheophyta</taxon>
        <taxon>Spermatophyta</taxon>
        <taxon>Magnoliopsida</taxon>
        <taxon>eudicotyledons</taxon>
        <taxon>Gunneridae</taxon>
        <taxon>Pentapetalae</taxon>
        <taxon>rosids</taxon>
        <taxon>fabids</taxon>
        <taxon>Fabales</taxon>
        <taxon>Fabaceae</taxon>
        <taxon>Papilionoideae</taxon>
        <taxon>50 kb inversion clade</taxon>
        <taxon>NPAAA clade</taxon>
        <taxon>Hologalegina</taxon>
        <taxon>IRL clade</taxon>
        <taxon>Trifolieae</taxon>
        <taxon>Trifolium</taxon>
    </lineage>
</organism>
<protein>
    <submittedName>
        <fullName evidence="1">Uncharacterized protein</fullName>
    </submittedName>
</protein>
<dbReference type="AlphaFoldDB" id="A0A392S8H2"/>
<dbReference type="EMBL" id="LXQA010340513">
    <property type="protein sequence ID" value="MCI45181.1"/>
    <property type="molecule type" value="Genomic_DNA"/>
</dbReference>
<evidence type="ECO:0000313" key="2">
    <source>
        <dbReference type="Proteomes" id="UP000265520"/>
    </source>
</evidence>
<dbReference type="Proteomes" id="UP000265520">
    <property type="component" value="Unassembled WGS sequence"/>
</dbReference>
<reference evidence="1 2" key="1">
    <citation type="journal article" date="2018" name="Front. Plant Sci.">
        <title>Red Clover (Trifolium pratense) and Zigzag Clover (T. medium) - A Picture of Genomic Similarities and Differences.</title>
        <authorList>
            <person name="Dluhosova J."/>
            <person name="Istvanek J."/>
            <person name="Nedelnik J."/>
            <person name="Repkova J."/>
        </authorList>
    </citation>
    <scope>NUCLEOTIDE SEQUENCE [LARGE SCALE GENOMIC DNA]</scope>
    <source>
        <strain evidence="2">cv. 10/8</strain>
        <tissue evidence="1">Leaf</tissue>
    </source>
</reference>
<sequence length="45" mass="4854">GENEVWAWPGPFSRAEPRICTCIAERGMSSLSESVAIARQCSTGI</sequence>
<proteinExistence type="predicted"/>
<comment type="caution">
    <text evidence="1">The sequence shown here is derived from an EMBL/GenBank/DDBJ whole genome shotgun (WGS) entry which is preliminary data.</text>
</comment>
<evidence type="ECO:0000313" key="1">
    <source>
        <dbReference type="EMBL" id="MCI45181.1"/>
    </source>
</evidence>
<name>A0A392S8H2_9FABA</name>
<feature type="non-terminal residue" evidence="1">
    <location>
        <position position="1"/>
    </location>
</feature>
<keyword evidence="2" id="KW-1185">Reference proteome</keyword>
<accession>A0A392S8H2</accession>